<comment type="similarity">
    <text evidence="2">Belongs to the GDPGP1 family.</text>
</comment>
<dbReference type="OrthoDB" id="417175at2759"/>
<keyword evidence="5" id="KW-0808">Transferase</keyword>
<evidence type="ECO:0000259" key="9">
    <source>
        <dbReference type="Pfam" id="PF26216"/>
    </source>
</evidence>
<evidence type="ECO:0000256" key="3">
    <source>
        <dbReference type="ARBA" id="ARBA00022490"/>
    </source>
</evidence>
<gene>
    <name evidence="11" type="ORF">NE237_031659</name>
</gene>
<evidence type="ECO:0000256" key="1">
    <source>
        <dbReference type="ARBA" id="ARBA00004496"/>
    </source>
</evidence>
<evidence type="ECO:0000313" key="12">
    <source>
        <dbReference type="Proteomes" id="UP001141806"/>
    </source>
</evidence>
<dbReference type="GO" id="GO:0006006">
    <property type="term" value="P:glucose metabolic process"/>
    <property type="evidence" value="ECO:0007669"/>
    <property type="project" value="TreeGrafter"/>
</dbReference>
<evidence type="ECO:0000256" key="5">
    <source>
        <dbReference type="ARBA" id="ARBA00022679"/>
    </source>
</evidence>
<keyword evidence="4" id="KW-0344">Guanine-nucleotide releasing factor</keyword>
<proteinExistence type="inferred from homology"/>
<dbReference type="InterPro" id="IPR026506">
    <property type="entry name" value="GDPGP"/>
</dbReference>
<comment type="subcellular location">
    <subcellularLocation>
        <location evidence="1">Cytoplasm</location>
    </subcellularLocation>
</comment>
<dbReference type="InterPro" id="IPR058866">
    <property type="entry name" value="GDPGP1_N"/>
</dbReference>
<dbReference type="GO" id="GO:0005085">
    <property type="term" value="F:guanyl-nucleotide exchange factor activity"/>
    <property type="evidence" value="ECO:0007669"/>
    <property type="project" value="UniProtKB-KW"/>
</dbReference>
<evidence type="ECO:0000256" key="8">
    <source>
        <dbReference type="ARBA" id="ARBA00022801"/>
    </source>
</evidence>
<sequence>MPLMTLQGTEIPLYWLGSQSALDNGTCGRVSCTPTAEQNLLDSLFLAQWEDRAWKGFLRYDVTSCELKVIDGRRKFVAQLNEGWNLNNFLKQNPLTYRCMKMHSERLLFGIASGEKTNPEIIHSATVPDDASLVVVNANPVEYGHVFLVPHGLISLSQLMDASALEMVVRIAVEINNCSFRVFFDYSASSANHPYFQACYFANPLPVELMPVVTIHGDRKLEGLHMYEVKDYPVKAFLFVDKGNLKVLIEVVAEICSWLQDQKIPYSLLISDCGAKMFLFPQRLAVAYSLSAWECGGYIVFKDRFEFDQATEEAMLERLGAFSLDDESFSVVMQLCCLVASRLAT</sequence>
<evidence type="ECO:0000256" key="2">
    <source>
        <dbReference type="ARBA" id="ARBA00006451"/>
    </source>
</evidence>
<dbReference type="PANTHER" id="PTHR20884:SF9">
    <property type="entry name" value="OS12G0612100 PROTEIN"/>
    <property type="match status" value="1"/>
</dbReference>
<dbReference type="GO" id="GO:0016787">
    <property type="term" value="F:hydrolase activity"/>
    <property type="evidence" value="ECO:0007669"/>
    <property type="project" value="UniProtKB-KW"/>
</dbReference>
<dbReference type="PANTHER" id="PTHR20884">
    <property type="entry name" value="GDP-D-GLUCOSE PHOSPHORYLASE 1"/>
    <property type="match status" value="1"/>
</dbReference>
<organism evidence="11 12">
    <name type="scientific">Protea cynaroides</name>
    <dbReference type="NCBI Taxonomy" id="273540"/>
    <lineage>
        <taxon>Eukaryota</taxon>
        <taxon>Viridiplantae</taxon>
        <taxon>Streptophyta</taxon>
        <taxon>Embryophyta</taxon>
        <taxon>Tracheophyta</taxon>
        <taxon>Spermatophyta</taxon>
        <taxon>Magnoliopsida</taxon>
        <taxon>Proteales</taxon>
        <taxon>Proteaceae</taxon>
        <taxon>Protea</taxon>
    </lineage>
</organism>
<reference evidence="11" key="1">
    <citation type="journal article" date="2023" name="Plant J.">
        <title>The genome of the king protea, Protea cynaroides.</title>
        <authorList>
            <person name="Chang J."/>
            <person name="Duong T.A."/>
            <person name="Schoeman C."/>
            <person name="Ma X."/>
            <person name="Roodt D."/>
            <person name="Barker N."/>
            <person name="Li Z."/>
            <person name="Van de Peer Y."/>
            <person name="Mizrachi E."/>
        </authorList>
    </citation>
    <scope>NUCLEOTIDE SEQUENCE</scope>
    <source>
        <tissue evidence="11">Young leaves</tissue>
    </source>
</reference>
<keyword evidence="12" id="KW-1185">Reference proteome</keyword>
<keyword evidence="7" id="KW-0547">Nucleotide-binding</keyword>
<accession>A0A9Q0L1T8</accession>
<dbReference type="Pfam" id="PF26217">
    <property type="entry name" value="GDPGP1_N"/>
    <property type="match status" value="1"/>
</dbReference>
<protein>
    <recommendedName>
        <fullName evidence="13">GDP-L-galactose phosphorylase 1</fullName>
    </recommendedName>
</protein>
<dbReference type="AlphaFoldDB" id="A0A9Q0L1T8"/>
<evidence type="ECO:0000256" key="7">
    <source>
        <dbReference type="ARBA" id="ARBA00022741"/>
    </source>
</evidence>
<dbReference type="GO" id="GO:0005737">
    <property type="term" value="C:cytoplasm"/>
    <property type="evidence" value="ECO:0007669"/>
    <property type="project" value="UniProtKB-SubCell"/>
</dbReference>
<evidence type="ECO:0000256" key="6">
    <source>
        <dbReference type="ARBA" id="ARBA00022695"/>
    </source>
</evidence>
<keyword evidence="6" id="KW-0548">Nucleotidyltransferase</keyword>
<keyword evidence="3" id="KW-0963">Cytoplasm</keyword>
<dbReference type="GO" id="GO:0000166">
    <property type="term" value="F:nucleotide binding"/>
    <property type="evidence" value="ECO:0007669"/>
    <property type="project" value="UniProtKB-KW"/>
</dbReference>
<evidence type="ECO:0008006" key="13">
    <source>
        <dbReference type="Google" id="ProtNLM"/>
    </source>
</evidence>
<dbReference type="EMBL" id="JAMYWD010000001">
    <property type="protein sequence ID" value="KAJ4980822.1"/>
    <property type="molecule type" value="Genomic_DNA"/>
</dbReference>
<feature type="domain" description="GDPGP1-like C-terminal" evidence="9">
    <location>
        <begin position="206"/>
        <end position="340"/>
    </location>
</feature>
<evidence type="ECO:0000256" key="4">
    <source>
        <dbReference type="ARBA" id="ARBA00022658"/>
    </source>
</evidence>
<comment type="caution">
    <text evidence="11">The sequence shown here is derived from an EMBL/GenBank/DDBJ whole genome shotgun (WGS) entry which is preliminary data.</text>
</comment>
<dbReference type="Proteomes" id="UP001141806">
    <property type="component" value="Unassembled WGS sequence"/>
</dbReference>
<feature type="domain" description="GDPGP1-like N-terminal" evidence="10">
    <location>
        <begin position="41"/>
        <end position="199"/>
    </location>
</feature>
<evidence type="ECO:0000259" key="10">
    <source>
        <dbReference type="Pfam" id="PF26217"/>
    </source>
</evidence>
<dbReference type="GO" id="GO:0080048">
    <property type="term" value="F:GDP-D-glucose phosphorylase activity"/>
    <property type="evidence" value="ECO:0007669"/>
    <property type="project" value="InterPro"/>
</dbReference>
<keyword evidence="8" id="KW-0378">Hydrolase</keyword>
<evidence type="ECO:0000313" key="11">
    <source>
        <dbReference type="EMBL" id="KAJ4980822.1"/>
    </source>
</evidence>
<name>A0A9Q0L1T8_9MAGN</name>
<dbReference type="Pfam" id="PF26216">
    <property type="entry name" value="GDPGP1_C"/>
    <property type="match status" value="1"/>
</dbReference>
<dbReference type="InterPro" id="IPR058865">
    <property type="entry name" value="GDPGP1_C"/>
</dbReference>